<dbReference type="EMBL" id="JAAMPC010000006">
    <property type="protein sequence ID" value="KAG2305666.1"/>
    <property type="molecule type" value="Genomic_DNA"/>
</dbReference>
<name>A0A8X7SFS8_BRACI</name>
<keyword evidence="2" id="KW-0472">Membrane</keyword>
<keyword evidence="2" id="KW-0812">Transmembrane</keyword>
<reference evidence="4 5" key="1">
    <citation type="submission" date="2020-02" db="EMBL/GenBank/DDBJ databases">
        <authorList>
            <person name="Ma Q."/>
            <person name="Huang Y."/>
            <person name="Song X."/>
            <person name="Pei D."/>
        </authorList>
    </citation>
    <scope>NUCLEOTIDE SEQUENCE [LARGE SCALE GENOMIC DNA]</scope>
    <source>
        <strain evidence="4">Sxm20200214</strain>
        <tissue evidence="4">Leaf</tissue>
    </source>
</reference>
<gene>
    <name evidence="4" type="ORF">Bca52824_025414</name>
</gene>
<feature type="chain" id="PRO_5036496277" evidence="3">
    <location>
        <begin position="24"/>
        <end position="180"/>
    </location>
</feature>
<dbReference type="PRINTS" id="PR01217">
    <property type="entry name" value="PRICHEXTENSN"/>
</dbReference>
<feature type="transmembrane region" description="Helical" evidence="2">
    <location>
        <begin position="147"/>
        <end position="168"/>
    </location>
</feature>
<evidence type="ECO:0000256" key="1">
    <source>
        <dbReference type="SAM" id="MobiDB-lite"/>
    </source>
</evidence>
<dbReference type="AlphaFoldDB" id="A0A8X7SFS8"/>
<evidence type="ECO:0000256" key="3">
    <source>
        <dbReference type="SAM" id="SignalP"/>
    </source>
</evidence>
<feature type="compositionally biased region" description="Pro residues" evidence="1">
    <location>
        <begin position="120"/>
        <end position="131"/>
    </location>
</feature>
<comment type="caution">
    <text evidence="4">The sequence shown here is derived from an EMBL/GenBank/DDBJ whole genome shotgun (WGS) entry which is preliminary data.</text>
</comment>
<feature type="region of interest" description="Disordered" evidence="1">
    <location>
        <begin position="24"/>
        <end position="139"/>
    </location>
</feature>
<organism evidence="4 5">
    <name type="scientific">Brassica carinata</name>
    <name type="common">Ethiopian mustard</name>
    <name type="synonym">Abyssinian cabbage</name>
    <dbReference type="NCBI Taxonomy" id="52824"/>
    <lineage>
        <taxon>Eukaryota</taxon>
        <taxon>Viridiplantae</taxon>
        <taxon>Streptophyta</taxon>
        <taxon>Embryophyta</taxon>
        <taxon>Tracheophyta</taxon>
        <taxon>Spermatophyta</taxon>
        <taxon>Magnoliopsida</taxon>
        <taxon>eudicotyledons</taxon>
        <taxon>Gunneridae</taxon>
        <taxon>Pentapetalae</taxon>
        <taxon>rosids</taxon>
        <taxon>malvids</taxon>
        <taxon>Brassicales</taxon>
        <taxon>Brassicaceae</taxon>
        <taxon>Brassiceae</taxon>
        <taxon>Brassica</taxon>
    </lineage>
</organism>
<dbReference type="OrthoDB" id="1740027at2759"/>
<keyword evidence="2" id="KW-1133">Transmembrane helix</keyword>
<protein>
    <submittedName>
        <fullName evidence="4">Uncharacterized protein</fullName>
    </submittedName>
</protein>
<dbReference type="PANTHER" id="PTHR36721">
    <property type="entry name" value="PROLINE-RICH FAMILY PROTEIN"/>
    <property type="match status" value="1"/>
</dbReference>
<keyword evidence="5" id="KW-1185">Reference proteome</keyword>
<feature type="compositionally biased region" description="Low complexity" evidence="1">
    <location>
        <begin position="24"/>
        <end position="37"/>
    </location>
</feature>
<sequence>MGFLNMVLLVAMILSCFHTFLLAQSQQQQDQSQSQSQSPPPPPSFWDPPFESGNKQPPPPIPQSSIGIMSPPPPPPSPSPPPPPPPPPQSPPPPIPKSPPPNALASPPQSHRNRPRRLRPPSPSPPPPPPVRTFKQSGGGLNTGKTVGLVFAGIAALLQICVVAFLVFKRNQLLRMTHTC</sequence>
<accession>A0A8X7SFS8</accession>
<dbReference type="PANTHER" id="PTHR36721:SF4">
    <property type="entry name" value="BNACNNG28470D PROTEIN"/>
    <property type="match status" value="1"/>
</dbReference>
<evidence type="ECO:0000313" key="5">
    <source>
        <dbReference type="Proteomes" id="UP000886595"/>
    </source>
</evidence>
<feature type="signal peptide" evidence="3">
    <location>
        <begin position="1"/>
        <end position="23"/>
    </location>
</feature>
<evidence type="ECO:0000313" key="4">
    <source>
        <dbReference type="EMBL" id="KAG2305666.1"/>
    </source>
</evidence>
<dbReference type="Proteomes" id="UP000886595">
    <property type="component" value="Unassembled WGS sequence"/>
</dbReference>
<keyword evidence="3" id="KW-0732">Signal</keyword>
<proteinExistence type="predicted"/>
<evidence type="ECO:0000256" key="2">
    <source>
        <dbReference type="SAM" id="Phobius"/>
    </source>
</evidence>
<feature type="compositionally biased region" description="Pro residues" evidence="1">
    <location>
        <begin position="70"/>
        <end position="102"/>
    </location>
</feature>